<feature type="compositionally biased region" description="Basic and acidic residues" evidence="5">
    <location>
        <begin position="447"/>
        <end position="463"/>
    </location>
</feature>
<evidence type="ECO:0000256" key="3">
    <source>
        <dbReference type="ARBA" id="ARBA00022989"/>
    </source>
</evidence>
<reference evidence="8" key="1">
    <citation type="submission" date="2016-10" db="EMBL/GenBank/DDBJ databases">
        <authorList>
            <person name="de Groot N.N."/>
        </authorList>
    </citation>
    <scope>NUCLEOTIDE SEQUENCE</scope>
</reference>
<dbReference type="SMART" id="SM00327">
    <property type="entry name" value="VWA"/>
    <property type="match status" value="1"/>
</dbReference>
<keyword evidence="4 6" id="KW-0472">Membrane</keyword>
<dbReference type="Gene3D" id="1.25.40.10">
    <property type="entry name" value="Tetratricopeptide repeat domain"/>
    <property type="match status" value="1"/>
</dbReference>
<dbReference type="AlphaFoldDB" id="A0A1W1CYV3"/>
<dbReference type="InterPro" id="IPR036465">
    <property type="entry name" value="vWFA_dom_sf"/>
</dbReference>
<evidence type="ECO:0000256" key="2">
    <source>
        <dbReference type="ARBA" id="ARBA00022692"/>
    </source>
</evidence>
<evidence type="ECO:0000256" key="1">
    <source>
        <dbReference type="ARBA" id="ARBA00022475"/>
    </source>
</evidence>
<dbReference type="InterPro" id="IPR011990">
    <property type="entry name" value="TPR-like_helical_dom_sf"/>
</dbReference>
<feature type="transmembrane region" description="Helical" evidence="6">
    <location>
        <begin position="5"/>
        <end position="20"/>
    </location>
</feature>
<sequence length="519" mass="59231">MTFLYTFVLWGIFPLLFLLWKSKKELINFIHTLMLIFILIALARPIEPQVLEESKIKSKDIIIALDVSYSMNAKDISPSRYDFAKETISAYLALNPRDNVMLMAFTTNPLLLSPPTTDHPLILIALDSLNPEFILTKGTSLKRLFDKIATMDTKNKSMILMSDGGEESNILSLKESIEKSAISLHILALGTKKGTSIETKKGKLLKDKENNLVISRINPLLETLAEHINAPYFEASSSPQNTALALDKSLKQRHEESILSKKMQHQYKERYHLPLFLAVILFLLLHTRAIKYLLIFLALFGIQAEASLLDNYYLISAYQSYVQKDFKRSLTDVHKIEAKSLQSQLLLAHDYYQEEHYKKALKIYTSLRSSHIKTKQYIYYHIANTHAMLQAYDKAKIYYAKTLQLGKDEDAQYNLRLIALLKTEKEASLGIAHPKSQSDSSTANKNTHSEDKNEEDKKKEDKPSSNSNGQGEGSASKENKDKAPSTLIADEKEEENPHPLDSKVYELINKGYIREKRPW</sequence>
<accession>A0A1W1CYV3</accession>
<feature type="region of interest" description="Disordered" evidence="5">
    <location>
        <begin position="430"/>
        <end position="510"/>
    </location>
</feature>
<evidence type="ECO:0000256" key="5">
    <source>
        <dbReference type="SAM" id="MobiDB-lite"/>
    </source>
</evidence>
<organism evidence="8">
    <name type="scientific">hydrothermal vent metagenome</name>
    <dbReference type="NCBI Taxonomy" id="652676"/>
    <lineage>
        <taxon>unclassified sequences</taxon>
        <taxon>metagenomes</taxon>
        <taxon>ecological metagenomes</taxon>
    </lineage>
</organism>
<evidence type="ECO:0000256" key="4">
    <source>
        <dbReference type="ARBA" id="ARBA00023136"/>
    </source>
</evidence>
<dbReference type="SUPFAM" id="SSF48452">
    <property type="entry name" value="TPR-like"/>
    <property type="match status" value="1"/>
</dbReference>
<name>A0A1W1CYV3_9ZZZZ</name>
<keyword evidence="1" id="KW-1003">Cell membrane</keyword>
<dbReference type="Gene3D" id="3.40.50.410">
    <property type="entry name" value="von Willebrand factor, type A domain"/>
    <property type="match status" value="1"/>
</dbReference>
<feature type="domain" description="VWFA" evidence="7">
    <location>
        <begin position="60"/>
        <end position="228"/>
    </location>
</feature>
<keyword evidence="3 6" id="KW-1133">Transmembrane helix</keyword>
<evidence type="ECO:0000259" key="7">
    <source>
        <dbReference type="PROSITE" id="PS50234"/>
    </source>
</evidence>
<feature type="compositionally biased region" description="Basic and acidic residues" evidence="5">
    <location>
        <begin position="495"/>
        <end position="504"/>
    </location>
</feature>
<feature type="compositionally biased region" description="Polar residues" evidence="5">
    <location>
        <begin position="435"/>
        <end position="446"/>
    </location>
</feature>
<dbReference type="EMBL" id="FPHM01000175">
    <property type="protein sequence ID" value="SFV70867.1"/>
    <property type="molecule type" value="Genomic_DNA"/>
</dbReference>
<dbReference type="Pfam" id="PF13519">
    <property type="entry name" value="VWA_2"/>
    <property type="match status" value="1"/>
</dbReference>
<dbReference type="InterPro" id="IPR002035">
    <property type="entry name" value="VWF_A"/>
</dbReference>
<dbReference type="InterPro" id="IPR050768">
    <property type="entry name" value="UPF0353/GerABKA_families"/>
</dbReference>
<evidence type="ECO:0000313" key="8">
    <source>
        <dbReference type="EMBL" id="SFV70867.1"/>
    </source>
</evidence>
<gene>
    <name evidence="8" type="ORF">MNB_SV-13-1698</name>
</gene>
<dbReference type="PANTHER" id="PTHR22550">
    <property type="entry name" value="SPORE GERMINATION PROTEIN"/>
    <property type="match status" value="1"/>
</dbReference>
<dbReference type="PANTHER" id="PTHR22550:SF5">
    <property type="entry name" value="LEUCINE ZIPPER PROTEIN 4"/>
    <property type="match status" value="1"/>
</dbReference>
<feature type="transmembrane region" description="Helical" evidence="6">
    <location>
        <begin position="26"/>
        <end position="46"/>
    </location>
</feature>
<evidence type="ECO:0000256" key="6">
    <source>
        <dbReference type="SAM" id="Phobius"/>
    </source>
</evidence>
<dbReference type="PROSITE" id="PS50234">
    <property type="entry name" value="VWFA"/>
    <property type="match status" value="1"/>
</dbReference>
<keyword evidence="2 6" id="KW-0812">Transmembrane</keyword>
<feature type="transmembrane region" description="Helical" evidence="6">
    <location>
        <begin position="271"/>
        <end position="287"/>
    </location>
</feature>
<proteinExistence type="predicted"/>
<protein>
    <submittedName>
        <fullName evidence="8">BatB</fullName>
    </submittedName>
</protein>
<dbReference type="SUPFAM" id="SSF53300">
    <property type="entry name" value="vWA-like"/>
    <property type="match status" value="1"/>
</dbReference>